<name>A0A7K1UDH8_9BACT</name>
<evidence type="ECO:0008006" key="3">
    <source>
        <dbReference type="Google" id="ProtNLM"/>
    </source>
</evidence>
<proteinExistence type="predicted"/>
<dbReference type="AlphaFoldDB" id="A0A7K1UDH8"/>
<comment type="caution">
    <text evidence="1">The sequence shown here is derived from an EMBL/GenBank/DDBJ whole genome shotgun (WGS) entry which is preliminary data.</text>
</comment>
<evidence type="ECO:0000313" key="1">
    <source>
        <dbReference type="EMBL" id="MVT12434.1"/>
    </source>
</evidence>
<accession>A0A7K1UDH8</accession>
<dbReference type="RefSeq" id="WP_157309848.1">
    <property type="nucleotide sequence ID" value="NZ_WRXN01000025.1"/>
</dbReference>
<sequence length="87" mass="9968">MDNELKDYITVRLGQVLSKSLEKTDKGLRATARDDNSMDHSWLLKVLNGEKHIKVESLFSICLAIGIKPSKILAEFEDEVFEKNKKF</sequence>
<reference evidence="1 2" key="1">
    <citation type="submission" date="2019-12" db="EMBL/GenBank/DDBJ databases">
        <title>Chitinophaga sp. strain ysch24 (GDMCC 1.1355), whole genome shotgun sequence.</title>
        <authorList>
            <person name="Zhang X."/>
        </authorList>
    </citation>
    <scope>NUCLEOTIDE SEQUENCE [LARGE SCALE GENOMIC DNA]</scope>
    <source>
        <strain evidence="2">ysch24</strain>
    </source>
</reference>
<dbReference type="Proteomes" id="UP000461730">
    <property type="component" value="Unassembled WGS sequence"/>
</dbReference>
<dbReference type="EMBL" id="WRXN01000025">
    <property type="protein sequence ID" value="MVT12434.1"/>
    <property type="molecule type" value="Genomic_DNA"/>
</dbReference>
<evidence type="ECO:0000313" key="2">
    <source>
        <dbReference type="Proteomes" id="UP000461730"/>
    </source>
</evidence>
<protein>
    <recommendedName>
        <fullName evidence="3">HTH cro/C1-type domain-containing protein</fullName>
    </recommendedName>
</protein>
<keyword evidence="2" id="KW-1185">Reference proteome</keyword>
<gene>
    <name evidence="1" type="ORF">GO493_29545</name>
</gene>
<organism evidence="1 2">
    <name type="scientific">Chitinophaga tropicalis</name>
    <dbReference type="NCBI Taxonomy" id="2683588"/>
    <lineage>
        <taxon>Bacteria</taxon>
        <taxon>Pseudomonadati</taxon>
        <taxon>Bacteroidota</taxon>
        <taxon>Chitinophagia</taxon>
        <taxon>Chitinophagales</taxon>
        <taxon>Chitinophagaceae</taxon>
        <taxon>Chitinophaga</taxon>
    </lineage>
</organism>